<dbReference type="Proteomes" id="UP000696280">
    <property type="component" value="Unassembled WGS sequence"/>
</dbReference>
<gene>
    <name evidence="3" type="ORF">HYFRA_00005309</name>
</gene>
<evidence type="ECO:0000259" key="2">
    <source>
        <dbReference type="Pfam" id="PF13358"/>
    </source>
</evidence>
<dbReference type="PANTHER" id="PTHR23022">
    <property type="entry name" value="TRANSPOSABLE ELEMENT-RELATED"/>
    <property type="match status" value="1"/>
</dbReference>
<accession>A0A9N9Q0A1</accession>
<proteinExistence type="predicted"/>
<dbReference type="PANTHER" id="PTHR23022:SF135">
    <property type="entry name" value="SI:DKEY-77F5.3"/>
    <property type="match status" value="1"/>
</dbReference>
<sequence length="370" mass="43126">MPPIRTPLRNITLPRAHNYELTPYQRGQVVGMTYKGAKSTEIESVLDITRGAVRNTLSLELFRHDGETLPRIGRPKEYSESDVRHVLRHVRKYPKDTYVQVITACQLTFKTTTLKTILKDAGITNWRARRRPTLTEANAAARLAWCLKWRHITEEEWGLICWSDECSVERGRGKRAEWVFRTANQVWNREMIQTYDCKKNMKVMVWGCFWDRGRSNLYIMDRDFESKKHGYSAESYLEVLEAEVAPMFEKLEQGGGGYLFMQDNASIHTARKVREWFALHGIDILKGWPPYSPDLNPIEHIWWLLKVRVFEMFPAIAADKSDSEDSRQRLESALQAAWDTLDKESFDVLYKSMPARIEACIAADGWHTKY</sequence>
<evidence type="ECO:0000313" key="4">
    <source>
        <dbReference type="Proteomes" id="UP000696280"/>
    </source>
</evidence>
<reference evidence="3" key="1">
    <citation type="submission" date="2021-07" db="EMBL/GenBank/DDBJ databases">
        <authorList>
            <person name="Durling M."/>
        </authorList>
    </citation>
    <scope>NUCLEOTIDE SEQUENCE</scope>
</reference>
<feature type="domain" description="Transposase Tc1-like" evidence="1">
    <location>
        <begin position="84"/>
        <end position="151"/>
    </location>
</feature>
<comment type="caution">
    <text evidence="3">The sequence shown here is derived from an EMBL/GenBank/DDBJ whole genome shotgun (WGS) entry which is preliminary data.</text>
</comment>
<keyword evidence="4" id="KW-1185">Reference proteome</keyword>
<dbReference type="InterPro" id="IPR038717">
    <property type="entry name" value="Tc1-like_DDE_dom"/>
</dbReference>
<dbReference type="InterPro" id="IPR036397">
    <property type="entry name" value="RNaseH_sf"/>
</dbReference>
<dbReference type="EMBL" id="CAJVRL010000127">
    <property type="protein sequence ID" value="CAG8962255.1"/>
    <property type="molecule type" value="Genomic_DNA"/>
</dbReference>
<dbReference type="Pfam" id="PF13358">
    <property type="entry name" value="DDE_3"/>
    <property type="match status" value="1"/>
</dbReference>
<evidence type="ECO:0008006" key="5">
    <source>
        <dbReference type="Google" id="ProtNLM"/>
    </source>
</evidence>
<dbReference type="GO" id="GO:0006313">
    <property type="term" value="P:DNA transposition"/>
    <property type="evidence" value="ECO:0007669"/>
    <property type="project" value="InterPro"/>
</dbReference>
<feature type="domain" description="Tc1-like transposase DDE" evidence="2">
    <location>
        <begin position="235"/>
        <end position="311"/>
    </location>
</feature>
<evidence type="ECO:0000259" key="1">
    <source>
        <dbReference type="Pfam" id="PF01498"/>
    </source>
</evidence>
<evidence type="ECO:0000313" key="3">
    <source>
        <dbReference type="EMBL" id="CAG8962255.1"/>
    </source>
</evidence>
<dbReference type="InterPro" id="IPR052338">
    <property type="entry name" value="Transposase_5"/>
</dbReference>
<dbReference type="GO" id="GO:0015074">
    <property type="term" value="P:DNA integration"/>
    <property type="evidence" value="ECO:0007669"/>
    <property type="project" value="InterPro"/>
</dbReference>
<organism evidence="3 4">
    <name type="scientific">Hymenoscyphus fraxineus</name>
    <dbReference type="NCBI Taxonomy" id="746836"/>
    <lineage>
        <taxon>Eukaryota</taxon>
        <taxon>Fungi</taxon>
        <taxon>Dikarya</taxon>
        <taxon>Ascomycota</taxon>
        <taxon>Pezizomycotina</taxon>
        <taxon>Leotiomycetes</taxon>
        <taxon>Helotiales</taxon>
        <taxon>Helotiaceae</taxon>
        <taxon>Hymenoscyphus</taxon>
    </lineage>
</organism>
<name>A0A9N9Q0A1_9HELO</name>
<dbReference type="GO" id="GO:0003677">
    <property type="term" value="F:DNA binding"/>
    <property type="evidence" value="ECO:0007669"/>
    <property type="project" value="InterPro"/>
</dbReference>
<protein>
    <recommendedName>
        <fullName evidence="5">Transposase</fullName>
    </recommendedName>
</protein>
<dbReference type="AlphaFoldDB" id="A0A9N9Q0A1"/>
<dbReference type="Pfam" id="PF01498">
    <property type="entry name" value="HTH_Tnp_Tc3_2"/>
    <property type="match status" value="1"/>
</dbReference>
<dbReference type="InterPro" id="IPR002492">
    <property type="entry name" value="Transposase_Tc1-like"/>
</dbReference>
<dbReference type="OrthoDB" id="3556043at2759"/>
<dbReference type="Gene3D" id="3.30.420.10">
    <property type="entry name" value="Ribonuclease H-like superfamily/Ribonuclease H"/>
    <property type="match status" value="1"/>
</dbReference>